<evidence type="ECO:0000256" key="5">
    <source>
        <dbReference type="RuleBase" id="RU363032"/>
    </source>
</evidence>
<dbReference type="CDD" id="cd06261">
    <property type="entry name" value="TM_PBP2"/>
    <property type="match status" value="2"/>
</dbReference>
<dbReference type="SUPFAM" id="SSF161098">
    <property type="entry name" value="MetI-like"/>
    <property type="match status" value="2"/>
</dbReference>
<dbReference type="InterPro" id="IPR035906">
    <property type="entry name" value="MetI-like_sf"/>
</dbReference>
<feature type="transmembrane region" description="Helical" evidence="5">
    <location>
        <begin position="377"/>
        <end position="399"/>
    </location>
</feature>
<feature type="transmembrane region" description="Helical" evidence="5">
    <location>
        <begin position="97"/>
        <end position="119"/>
    </location>
</feature>
<reference evidence="7 8" key="1">
    <citation type="submission" date="2020-09" db="EMBL/GenBank/DDBJ databases">
        <title>Characterization of Treponema spp. from bovine digital dermatitis in Korea.</title>
        <authorList>
            <person name="Espiritu H.M."/>
            <person name="Cho Y.I."/>
            <person name="Mamuad L."/>
        </authorList>
    </citation>
    <scope>NUCLEOTIDE SEQUENCE [LARGE SCALE GENOMIC DNA]</scope>
    <source>
        <strain evidence="7 8">KS1</strain>
    </source>
</reference>
<keyword evidence="2 5" id="KW-0812">Transmembrane</keyword>
<dbReference type="PANTHER" id="PTHR43496:SF1">
    <property type="entry name" value="POLYGALACTURONAN_RHAMNOGALACTURONAN TRANSPORT SYSTEM PERMEASE PROTEIN YTEP"/>
    <property type="match status" value="1"/>
</dbReference>
<keyword evidence="5" id="KW-0813">Transport</keyword>
<evidence type="ECO:0000256" key="3">
    <source>
        <dbReference type="ARBA" id="ARBA00022989"/>
    </source>
</evidence>
<feature type="transmembrane region" description="Helical" evidence="5">
    <location>
        <begin position="513"/>
        <end position="535"/>
    </location>
</feature>
<evidence type="ECO:0000256" key="2">
    <source>
        <dbReference type="ARBA" id="ARBA00022692"/>
    </source>
</evidence>
<feature type="transmembrane region" description="Helical" evidence="5">
    <location>
        <begin position="288"/>
        <end position="316"/>
    </location>
</feature>
<dbReference type="PANTHER" id="PTHR43496">
    <property type="entry name" value="PROTEIN LPLB"/>
    <property type="match status" value="1"/>
</dbReference>
<gene>
    <name evidence="7" type="ORF">IFE08_03100</name>
</gene>
<accession>A0A7S6WQD9</accession>
<proteinExistence type="inferred from homology"/>
<sequence length="540" mass="59388">MKFIKPTDKNRTADFLIIVIISALTVIFILFPFAAVFKEGFFINGKISFGLFQNIFKNNLRLLYNSAVTGLCTSALTLIAALSSALFFYFSSKKVKTLIFFILSVTMISPPFVTSLTYINLFGRRGLISYYILGISKSPYGITGIVLMQSLSNFSLTALILIGFLTGLNKAQIDSARSLGASTNKIISDIILPNLFPSIKAVSLLTFLRSLSDFGTPAIIGGSFNVLASESYFAVIAEGNLGKSAVLNILILLPALFIFLFYRKNINNLSQISHGTVSSELGLNKRGILFYIISATAVFFLLWISLQYFSIILSAFTKMKKGKLFFTFENIVSTKPHIANTVLRSIIYSLIAAISGSVIGILIAYYKQIRKIKIMQLIDFIATMPYIIPGTFFGLGYLLAFNSKPLMITGTASIVVLNIIFKQLPFSTKIGNAGMEKISADTLNSVRDLGGKKINEIVDVIFPLNKREFGISFINAFTSTMTTLGSIIFLIYPSQKVLTLVMFDVIQSGNYEIGSVIALLIILICVTVNSVYLLILKKKG</sequence>
<feature type="transmembrane region" description="Helical" evidence="5">
    <location>
        <begin position="346"/>
        <end position="365"/>
    </location>
</feature>
<feature type="transmembrane region" description="Helical" evidence="5">
    <location>
        <begin position="12"/>
        <end position="37"/>
    </location>
</feature>
<evidence type="ECO:0000259" key="6">
    <source>
        <dbReference type="PROSITE" id="PS50928"/>
    </source>
</evidence>
<feature type="transmembrane region" description="Helical" evidence="5">
    <location>
        <begin position="139"/>
        <end position="165"/>
    </location>
</feature>
<evidence type="ECO:0000313" key="7">
    <source>
        <dbReference type="EMBL" id="QOW61390.1"/>
    </source>
</evidence>
<feature type="transmembrane region" description="Helical" evidence="5">
    <location>
        <begin position="405"/>
        <end position="421"/>
    </location>
</feature>
<comment type="subcellular location">
    <subcellularLocation>
        <location evidence="1 5">Cell membrane</location>
        <topology evidence="1 5">Multi-pass membrane protein</topology>
    </subcellularLocation>
</comment>
<dbReference type="RefSeq" id="WP_194076885.1">
    <property type="nucleotide sequence ID" value="NZ_CP061839.1"/>
</dbReference>
<dbReference type="AlphaFoldDB" id="A0A7S6WQD9"/>
<dbReference type="Gene3D" id="1.10.3720.10">
    <property type="entry name" value="MetI-like"/>
    <property type="match status" value="2"/>
</dbReference>
<comment type="similarity">
    <text evidence="5">Belongs to the binding-protein-dependent transport system permease family.</text>
</comment>
<dbReference type="InterPro" id="IPR000515">
    <property type="entry name" value="MetI-like"/>
</dbReference>
<evidence type="ECO:0000313" key="8">
    <source>
        <dbReference type="Proteomes" id="UP000593915"/>
    </source>
</evidence>
<feature type="transmembrane region" description="Helical" evidence="5">
    <location>
        <begin position="473"/>
        <end position="493"/>
    </location>
</feature>
<dbReference type="GO" id="GO:0005886">
    <property type="term" value="C:plasma membrane"/>
    <property type="evidence" value="ECO:0007669"/>
    <property type="project" value="UniProtKB-SubCell"/>
</dbReference>
<dbReference type="PROSITE" id="PS50928">
    <property type="entry name" value="ABC_TM1"/>
    <property type="match status" value="2"/>
</dbReference>
<feature type="domain" description="ABC transmembrane type-1" evidence="6">
    <location>
        <begin position="342"/>
        <end position="532"/>
    </location>
</feature>
<keyword evidence="3 5" id="KW-1133">Transmembrane helix</keyword>
<evidence type="ECO:0000256" key="4">
    <source>
        <dbReference type="ARBA" id="ARBA00023136"/>
    </source>
</evidence>
<dbReference type="GO" id="GO:0055085">
    <property type="term" value="P:transmembrane transport"/>
    <property type="evidence" value="ECO:0007669"/>
    <property type="project" value="InterPro"/>
</dbReference>
<protein>
    <submittedName>
        <fullName evidence="7">Iron ABC transporter permease</fullName>
    </submittedName>
</protein>
<feature type="transmembrane region" description="Helical" evidence="5">
    <location>
        <begin position="245"/>
        <end position="262"/>
    </location>
</feature>
<organism evidence="7 8">
    <name type="scientific">Treponema pedis</name>
    <dbReference type="NCBI Taxonomy" id="409322"/>
    <lineage>
        <taxon>Bacteria</taxon>
        <taxon>Pseudomonadati</taxon>
        <taxon>Spirochaetota</taxon>
        <taxon>Spirochaetia</taxon>
        <taxon>Spirochaetales</taxon>
        <taxon>Treponemataceae</taxon>
        <taxon>Treponema</taxon>
    </lineage>
</organism>
<name>A0A7S6WQD9_9SPIR</name>
<feature type="domain" description="ABC transmembrane type-1" evidence="6">
    <location>
        <begin position="63"/>
        <end position="262"/>
    </location>
</feature>
<evidence type="ECO:0000256" key="1">
    <source>
        <dbReference type="ARBA" id="ARBA00004651"/>
    </source>
</evidence>
<dbReference type="Proteomes" id="UP000593915">
    <property type="component" value="Chromosome"/>
</dbReference>
<keyword evidence="4 5" id="KW-0472">Membrane</keyword>
<feature type="transmembrane region" description="Helical" evidence="5">
    <location>
        <begin position="67"/>
        <end position="90"/>
    </location>
</feature>
<dbReference type="Pfam" id="PF00528">
    <property type="entry name" value="BPD_transp_1"/>
    <property type="match status" value="2"/>
</dbReference>
<dbReference type="EMBL" id="CP061839">
    <property type="protein sequence ID" value="QOW61390.1"/>
    <property type="molecule type" value="Genomic_DNA"/>
</dbReference>